<dbReference type="Proteomes" id="UP000724584">
    <property type="component" value="Unassembled WGS sequence"/>
</dbReference>
<sequence>MAPPLEPGPAPHLRRSRRRRAPGGDSVSVSDNREGHDGDYSNGNGNEEGNIGNAPSHRRPSRSRTPAMSRDTTQWRAGSRGTLLGFLTAVMVAAFWAWFAWGWAGDPRVNVRVSKLGPDDIDIVTSPSPLTDFITIADTVMEASVHMFLPHRTSNITLALNAPGLPPVDVASWLPTVQVIELVRPPTKLSSHREKVRPLKAEHAPLVVSLANITLTLELMDTLWPVLLRAASGLLFSGLSPEHPKYDTLNESLAEPPRPELLSLVRAGQIWGDLYSMGREWPRNGLNLLTNVRYDIESEVSPWPGTRKGSRSKAGSPNIRSARLPDPRELLQDARRSLIPGRTLPGYLASLRPSSNTSVQLDGMLEALTRRPTRGLPPPYYFRGVPREDGGLWMEPQGFCDTMKPTWETGLRETAEGRCRDPERYFAYLSYGIPKDVPCTTDGCISALRDALCDAEEFLPFVAVAAERVKATVVEERGTPSWFARLVNYFHKDDIEEQIRALDGALAAFYALVQRVCILQDTLRHRVCSALSDRSWWWDLKWDAGREKVMLEYAMLPEVNDTLAILNDAFFRIADQNAAIWKLEDFVKQAVELLKAEVSAGWVARLGLGNLQMEKRQERSGQKDKTTSVSPK</sequence>
<protein>
    <submittedName>
        <fullName evidence="1">Uncharacterized protein</fullName>
    </submittedName>
</protein>
<comment type="caution">
    <text evidence="1">The sequence shown here is derived from an EMBL/GenBank/DDBJ whole genome shotgun (WGS) entry which is preliminary data.</text>
</comment>
<accession>A0ACB7PQC6</accession>
<evidence type="ECO:0000313" key="2">
    <source>
        <dbReference type="Proteomes" id="UP000724584"/>
    </source>
</evidence>
<gene>
    <name evidence="1" type="ORF">F5144DRAFT_597327</name>
</gene>
<evidence type="ECO:0000313" key="1">
    <source>
        <dbReference type="EMBL" id="KAH6649808.1"/>
    </source>
</evidence>
<organism evidence="1 2">
    <name type="scientific">Chaetomium tenue</name>
    <dbReference type="NCBI Taxonomy" id="1854479"/>
    <lineage>
        <taxon>Eukaryota</taxon>
        <taxon>Fungi</taxon>
        <taxon>Dikarya</taxon>
        <taxon>Ascomycota</taxon>
        <taxon>Pezizomycotina</taxon>
        <taxon>Sordariomycetes</taxon>
        <taxon>Sordariomycetidae</taxon>
        <taxon>Sordariales</taxon>
        <taxon>Chaetomiaceae</taxon>
        <taxon>Chaetomium</taxon>
    </lineage>
</organism>
<dbReference type="EMBL" id="JAGIZQ010000001">
    <property type="protein sequence ID" value="KAH6649808.1"/>
    <property type="molecule type" value="Genomic_DNA"/>
</dbReference>
<name>A0ACB7PQC6_9PEZI</name>
<reference evidence="1 2" key="1">
    <citation type="journal article" date="2021" name="Nat. Commun.">
        <title>Genetic determinants of endophytism in the Arabidopsis root mycobiome.</title>
        <authorList>
            <person name="Mesny F."/>
            <person name="Miyauchi S."/>
            <person name="Thiergart T."/>
            <person name="Pickel B."/>
            <person name="Atanasova L."/>
            <person name="Karlsson M."/>
            <person name="Huettel B."/>
            <person name="Barry K.W."/>
            <person name="Haridas S."/>
            <person name="Chen C."/>
            <person name="Bauer D."/>
            <person name="Andreopoulos W."/>
            <person name="Pangilinan J."/>
            <person name="LaButti K."/>
            <person name="Riley R."/>
            <person name="Lipzen A."/>
            <person name="Clum A."/>
            <person name="Drula E."/>
            <person name="Henrissat B."/>
            <person name="Kohler A."/>
            <person name="Grigoriev I.V."/>
            <person name="Martin F.M."/>
            <person name="Hacquard S."/>
        </authorList>
    </citation>
    <scope>NUCLEOTIDE SEQUENCE [LARGE SCALE GENOMIC DNA]</scope>
    <source>
        <strain evidence="1 2">MPI-SDFR-AT-0079</strain>
    </source>
</reference>
<keyword evidence="2" id="KW-1185">Reference proteome</keyword>
<proteinExistence type="predicted"/>